<evidence type="ECO:0000313" key="2">
    <source>
        <dbReference type="EMBL" id="RIA77865.1"/>
    </source>
</evidence>
<dbReference type="InParanoid" id="A0A397S0E0"/>
<evidence type="ECO:0000313" key="3">
    <source>
        <dbReference type="Proteomes" id="UP000266506"/>
    </source>
</evidence>
<dbReference type="Proteomes" id="UP000266506">
    <property type="component" value="Unassembled WGS sequence"/>
</dbReference>
<dbReference type="EMBL" id="QXEV01000006">
    <property type="protein sequence ID" value="RIA77865.1"/>
    <property type="molecule type" value="Genomic_DNA"/>
</dbReference>
<reference evidence="2 3" key="1">
    <citation type="submission" date="2018-08" db="EMBL/GenBank/DDBJ databases">
        <title>Genomic Encyclopedia of Archaeal and Bacterial Type Strains, Phase II (KMG-II): from individual species to whole genera.</title>
        <authorList>
            <person name="Goeker M."/>
        </authorList>
    </citation>
    <scope>NUCLEOTIDE SEQUENCE [LARGE SCALE GENOMIC DNA]</scope>
    <source>
        <strain evidence="2 3">ATCC 27112</strain>
    </source>
</reference>
<sequence>MISTKGRYALRLMIDIAAYSNGGVVSLKDSSKRQDISIKYLEQVVALLTRGGLLISVRGNNGGYRLTKRPEEYTAGEILRCAEGTLAPVACLQCNKVICDRAEICATIDFWKGFNEVITNYVDSVTLDDLAKKEKGKIGNDYSI</sequence>
<dbReference type="Pfam" id="PF02082">
    <property type="entry name" value="Rrf2"/>
    <property type="match status" value="1"/>
</dbReference>
<dbReference type="RefSeq" id="WP_119016000.1">
    <property type="nucleotide sequence ID" value="NZ_QXEV01000006.1"/>
</dbReference>
<dbReference type="Gene3D" id="1.10.10.10">
    <property type="entry name" value="Winged helix-like DNA-binding domain superfamily/Winged helix DNA-binding domain"/>
    <property type="match status" value="1"/>
</dbReference>
<dbReference type="InterPro" id="IPR030489">
    <property type="entry name" value="TR_Rrf2-type_CS"/>
</dbReference>
<dbReference type="FunCoup" id="A0A397S0E0">
    <property type="interactions" value="161"/>
</dbReference>
<dbReference type="PROSITE" id="PS01332">
    <property type="entry name" value="HTH_RRF2_1"/>
    <property type="match status" value="1"/>
</dbReference>
<accession>A0A397S0E0</accession>
<keyword evidence="1" id="KW-0238">DNA-binding</keyword>
<dbReference type="GO" id="GO:0005829">
    <property type="term" value="C:cytosol"/>
    <property type="evidence" value="ECO:0007669"/>
    <property type="project" value="TreeGrafter"/>
</dbReference>
<evidence type="ECO:0000256" key="1">
    <source>
        <dbReference type="ARBA" id="ARBA00023125"/>
    </source>
</evidence>
<dbReference type="GO" id="GO:0003677">
    <property type="term" value="F:DNA binding"/>
    <property type="evidence" value="ECO:0007669"/>
    <property type="project" value="UniProtKB-KW"/>
</dbReference>
<dbReference type="AlphaFoldDB" id="A0A397S0E0"/>
<dbReference type="InterPro" id="IPR036388">
    <property type="entry name" value="WH-like_DNA-bd_sf"/>
</dbReference>
<dbReference type="InterPro" id="IPR036390">
    <property type="entry name" value="WH_DNA-bd_sf"/>
</dbReference>
<dbReference type="NCBIfam" id="TIGR00738">
    <property type="entry name" value="rrf2_super"/>
    <property type="match status" value="1"/>
</dbReference>
<dbReference type="InterPro" id="IPR000944">
    <property type="entry name" value="Tscrpt_reg_Rrf2"/>
</dbReference>
<proteinExistence type="predicted"/>
<organism evidence="2 3">
    <name type="scientific">Anaeroplasma bactoclasticum</name>
    <dbReference type="NCBI Taxonomy" id="2088"/>
    <lineage>
        <taxon>Bacteria</taxon>
        <taxon>Bacillati</taxon>
        <taxon>Mycoplasmatota</taxon>
        <taxon>Mollicutes</taxon>
        <taxon>Anaeroplasmatales</taxon>
        <taxon>Anaeroplasmataceae</taxon>
        <taxon>Anaeroplasma</taxon>
    </lineage>
</organism>
<dbReference type="PANTHER" id="PTHR33221">
    <property type="entry name" value="WINGED HELIX-TURN-HELIX TRANSCRIPTIONAL REGULATOR, RRF2 FAMILY"/>
    <property type="match status" value="1"/>
</dbReference>
<name>A0A397S0E0_9MOLU</name>
<protein>
    <submittedName>
        <fullName evidence="2">BadM/Rrf2 family transcriptional regulator</fullName>
    </submittedName>
</protein>
<gene>
    <name evidence="2" type="ORF">EI71_00842</name>
</gene>
<dbReference type="PANTHER" id="PTHR33221:SF5">
    <property type="entry name" value="HTH-TYPE TRANSCRIPTIONAL REGULATOR ISCR"/>
    <property type="match status" value="1"/>
</dbReference>
<dbReference type="OrthoDB" id="9808360at2"/>
<dbReference type="SUPFAM" id="SSF46785">
    <property type="entry name" value="Winged helix' DNA-binding domain"/>
    <property type="match status" value="1"/>
</dbReference>
<keyword evidence="3" id="KW-1185">Reference proteome</keyword>
<dbReference type="PROSITE" id="PS51197">
    <property type="entry name" value="HTH_RRF2_2"/>
    <property type="match status" value="1"/>
</dbReference>
<comment type="caution">
    <text evidence="2">The sequence shown here is derived from an EMBL/GenBank/DDBJ whole genome shotgun (WGS) entry which is preliminary data.</text>
</comment>
<dbReference type="GO" id="GO:0003700">
    <property type="term" value="F:DNA-binding transcription factor activity"/>
    <property type="evidence" value="ECO:0007669"/>
    <property type="project" value="TreeGrafter"/>
</dbReference>